<name>A0A9N8DFU4_9STRA</name>
<evidence type="ECO:0000313" key="2">
    <source>
        <dbReference type="Proteomes" id="UP001153069"/>
    </source>
</evidence>
<sequence length="67" mass="7677">MDPVIRHGTKQWLCVMNSSDPTVSSLCCWKETDDSGFVDPVPYRRLTCPDETVALGSQCRNQFRNRQ</sequence>
<proteinExistence type="predicted"/>
<dbReference type="Proteomes" id="UP001153069">
    <property type="component" value="Unassembled WGS sequence"/>
</dbReference>
<reference evidence="1" key="1">
    <citation type="submission" date="2020-06" db="EMBL/GenBank/DDBJ databases">
        <authorList>
            <consortium name="Plant Systems Biology data submission"/>
        </authorList>
    </citation>
    <scope>NUCLEOTIDE SEQUENCE</scope>
    <source>
        <strain evidence="1">D6</strain>
    </source>
</reference>
<dbReference type="EMBL" id="CAICTM010000136">
    <property type="protein sequence ID" value="CAB9502457.1"/>
    <property type="molecule type" value="Genomic_DNA"/>
</dbReference>
<gene>
    <name evidence="1" type="ORF">SEMRO_137_G064360.1</name>
</gene>
<keyword evidence="2" id="KW-1185">Reference proteome</keyword>
<organism evidence="1 2">
    <name type="scientific">Seminavis robusta</name>
    <dbReference type="NCBI Taxonomy" id="568900"/>
    <lineage>
        <taxon>Eukaryota</taxon>
        <taxon>Sar</taxon>
        <taxon>Stramenopiles</taxon>
        <taxon>Ochrophyta</taxon>
        <taxon>Bacillariophyta</taxon>
        <taxon>Bacillariophyceae</taxon>
        <taxon>Bacillariophycidae</taxon>
        <taxon>Naviculales</taxon>
        <taxon>Naviculaceae</taxon>
        <taxon>Seminavis</taxon>
    </lineage>
</organism>
<protein>
    <submittedName>
        <fullName evidence="1">Uncharacterized protein</fullName>
    </submittedName>
</protein>
<comment type="caution">
    <text evidence="1">The sequence shown here is derived from an EMBL/GenBank/DDBJ whole genome shotgun (WGS) entry which is preliminary data.</text>
</comment>
<accession>A0A9N8DFU4</accession>
<dbReference type="AlphaFoldDB" id="A0A9N8DFU4"/>
<evidence type="ECO:0000313" key="1">
    <source>
        <dbReference type="EMBL" id="CAB9502457.1"/>
    </source>
</evidence>